<comment type="caution">
    <text evidence="3">The sequence shown here is derived from an EMBL/GenBank/DDBJ whole genome shotgun (WGS) entry which is preliminary data.</text>
</comment>
<accession>A0A4V1XBR9</accession>
<dbReference type="PANTHER" id="PTHR12794">
    <property type="entry name" value="GEMIN2"/>
    <property type="match status" value="1"/>
</dbReference>
<reference evidence="3 4" key="1">
    <citation type="submission" date="2018-06" db="EMBL/GenBank/DDBJ databases">
        <title>Complete Genomes of Monosporascus.</title>
        <authorList>
            <person name="Robinson A.J."/>
            <person name="Natvig D.O."/>
        </authorList>
    </citation>
    <scope>NUCLEOTIDE SEQUENCE [LARGE SCALE GENOMIC DNA]</scope>
    <source>
        <strain evidence="3 4">CBS 110550</strain>
    </source>
</reference>
<feature type="compositionally biased region" description="Basic and acidic residues" evidence="2">
    <location>
        <begin position="363"/>
        <end position="387"/>
    </location>
</feature>
<organism evidence="3 4">
    <name type="scientific">Monosporascus ibericus</name>
    <dbReference type="NCBI Taxonomy" id="155417"/>
    <lineage>
        <taxon>Eukaryota</taxon>
        <taxon>Fungi</taxon>
        <taxon>Dikarya</taxon>
        <taxon>Ascomycota</taxon>
        <taxon>Pezizomycotina</taxon>
        <taxon>Sordariomycetes</taxon>
        <taxon>Xylariomycetidae</taxon>
        <taxon>Xylariales</taxon>
        <taxon>Xylariales incertae sedis</taxon>
        <taxon>Monosporascus</taxon>
    </lineage>
</organism>
<dbReference type="Gene3D" id="1.20.58.1070">
    <property type="match status" value="1"/>
</dbReference>
<evidence type="ECO:0000256" key="2">
    <source>
        <dbReference type="SAM" id="MobiDB-lite"/>
    </source>
</evidence>
<name>A0A4V1XBR9_9PEZI</name>
<dbReference type="PANTHER" id="PTHR12794:SF0">
    <property type="entry name" value="GEM-ASSOCIATED PROTEIN 2"/>
    <property type="match status" value="1"/>
</dbReference>
<dbReference type="GO" id="GO:0032797">
    <property type="term" value="C:SMN complex"/>
    <property type="evidence" value="ECO:0007669"/>
    <property type="project" value="TreeGrafter"/>
</dbReference>
<dbReference type="OrthoDB" id="428895at2759"/>
<evidence type="ECO:0000313" key="3">
    <source>
        <dbReference type="EMBL" id="RYP07209.1"/>
    </source>
</evidence>
<protein>
    <submittedName>
        <fullName evidence="3">Uncharacterized protein</fullName>
    </submittedName>
</protein>
<feature type="compositionally biased region" description="Polar residues" evidence="2">
    <location>
        <begin position="30"/>
        <end position="39"/>
    </location>
</feature>
<feature type="compositionally biased region" description="Acidic residues" evidence="2">
    <location>
        <begin position="142"/>
        <end position="168"/>
    </location>
</feature>
<dbReference type="GO" id="GO:0005634">
    <property type="term" value="C:nucleus"/>
    <property type="evidence" value="ECO:0007669"/>
    <property type="project" value="TreeGrafter"/>
</dbReference>
<feature type="compositionally biased region" description="Acidic residues" evidence="2">
    <location>
        <begin position="105"/>
        <end position="114"/>
    </location>
</feature>
<dbReference type="AlphaFoldDB" id="A0A4V1XBR9"/>
<feature type="region of interest" description="Disordered" evidence="2">
    <location>
        <begin position="344"/>
        <end position="443"/>
    </location>
</feature>
<proteinExistence type="inferred from homology"/>
<comment type="similarity">
    <text evidence="1">Belongs to the gemin-2 family.</text>
</comment>
<dbReference type="Proteomes" id="UP000293360">
    <property type="component" value="Unassembled WGS sequence"/>
</dbReference>
<keyword evidence="4" id="KW-1185">Reference proteome</keyword>
<feature type="compositionally biased region" description="Basic and acidic residues" evidence="2">
    <location>
        <begin position="429"/>
        <end position="439"/>
    </location>
</feature>
<dbReference type="GO" id="GO:0000387">
    <property type="term" value="P:spliceosomal snRNP assembly"/>
    <property type="evidence" value="ECO:0007669"/>
    <property type="project" value="InterPro"/>
</dbReference>
<sequence length="541" mass="59509">MASKRPPEDDGDNAAKRRRDHASSKPGKQPGSSVDQTYGQRGVFGTLEGATTVPLWDSDLECEDDSDALAYLRSVRVEASGIPHVLAAKKAGPQPPPRLSSEGAIEQEDDDEETIDRSIYEDGIGDSRGYYHDGAYTALPEDHDEDYDDEEEEDEGEVSGLDYDEEDSLGSNEGGPHNSSSDEIREAYFASLTRQYFSLRKVLRRDPPRSALSALTSSNPTFVGKLGPTSSTMSRWSGLIKATDPLPAQVAGMHKDSVIRLIRVLLNSKSFRDGHELRERTSRWIWALLARLPDRGELDYQEIGWIRELGKRAVLFMVSLAEREVLHQQYGVGESDEGVELEVDEDVNDGPTSSHSYEEEGEGSIKADVHDSTPSRDHGPDRAEGRSVDTNTRAVEMAPSDSTSHRVTEQSVIVNGDAGKSPACPAAEPESHADQEHQAAEASDVEMQLDTDLEDGEVSDELQKPSEDLADIESAKAHLLAQLETAEESPEPVPTQAEKDAMRAQINLRATLNMILTVAGEFYGQRDLLEFRNPFSRLNCD</sequence>
<feature type="region of interest" description="Disordered" evidence="2">
    <location>
        <begin position="1"/>
        <end position="47"/>
    </location>
</feature>
<feature type="region of interest" description="Disordered" evidence="2">
    <location>
        <begin position="86"/>
        <end position="181"/>
    </location>
</feature>
<dbReference type="EMBL" id="QJNU01000103">
    <property type="protein sequence ID" value="RYP07209.1"/>
    <property type="molecule type" value="Genomic_DNA"/>
</dbReference>
<dbReference type="Pfam" id="PF04938">
    <property type="entry name" value="SIP1"/>
    <property type="match status" value="1"/>
</dbReference>
<evidence type="ECO:0000256" key="1">
    <source>
        <dbReference type="ARBA" id="ARBA00025758"/>
    </source>
</evidence>
<evidence type="ECO:0000313" key="4">
    <source>
        <dbReference type="Proteomes" id="UP000293360"/>
    </source>
</evidence>
<dbReference type="InterPro" id="IPR035426">
    <property type="entry name" value="Gemin2/Brr1"/>
</dbReference>
<gene>
    <name evidence="3" type="ORF">DL764_002655</name>
</gene>